<accession>A0ABQ9FNE2</accession>
<keyword evidence="7" id="KW-1185">Reference proteome</keyword>
<feature type="binding site" evidence="4">
    <location>
        <position position="289"/>
    </location>
    <ligand>
        <name>ATP</name>
        <dbReference type="ChEBI" id="CHEBI:30616"/>
    </ligand>
</feature>
<evidence type="ECO:0000313" key="6">
    <source>
        <dbReference type="EMBL" id="KAJ8318829.1"/>
    </source>
</evidence>
<dbReference type="Pfam" id="PF07714">
    <property type="entry name" value="PK_Tyr_Ser-Thr"/>
    <property type="match status" value="1"/>
</dbReference>
<sequence>MLKLKLVLEDGNNLNIQNPIAGKWWLKRHPRSLLIESLTKLIQWDKNNKVVKGLKEKIVKKFRKDFELMEDQIKDIEGVLLKGETRVVRDLHKSMKRQAPVADIFKNAKKEQIGKEGNTTTSLGGAVVSAGDLDVKNKGIKKMFKAYKKKSGDIMEKATEEFLKNTFTGVKLEAKINTFLGKYVRGLDDVAKMIPQFIDADRKLMKTLNSQLSESQGNLRELYPGLIQECSILQGNLDLFYVYHIMKPDYRLRDLQWNQHEKLGSGSFADVYKATLKKDHMADFPVAIKVCRQPISVSTISDILLEDRTMRELDHENLIKYYGTTLQQQNSSKSSAVKVIWIMILEFCDFTLKDKFLSADFSNPAKAKTTLKQTQSMKTMAYFAIQICSGLEYLHSKGLVHRDLKLENILVTSDDKVKLADVGLTKHVTDISGTQAGSPVYMAPEVHKGEDIYDSKVDIFSLGIILWEMWYGMDAAEHIGRQIYKTLLDSLEGGLRPSLTIQERPPDEWCTVMKACWEYNKNNRPDAKSVKQFFSSELTQLTKL</sequence>
<evidence type="ECO:0000256" key="2">
    <source>
        <dbReference type="ARBA" id="ARBA00022741"/>
    </source>
</evidence>
<comment type="caution">
    <text evidence="6">The sequence shown here is derived from an EMBL/GenBank/DDBJ whole genome shotgun (WGS) entry which is preliminary data.</text>
</comment>
<dbReference type="PROSITE" id="PS00107">
    <property type="entry name" value="PROTEIN_KINASE_ATP"/>
    <property type="match status" value="1"/>
</dbReference>
<dbReference type="Proteomes" id="UP001217089">
    <property type="component" value="Unassembled WGS sequence"/>
</dbReference>
<dbReference type="SUPFAM" id="SSF56112">
    <property type="entry name" value="Protein kinase-like (PK-like)"/>
    <property type="match status" value="1"/>
</dbReference>
<dbReference type="SMART" id="SM00220">
    <property type="entry name" value="S_TKc"/>
    <property type="match status" value="1"/>
</dbReference>
<dbReference type="Gene3D" id="3.30.200.20">
    <property type="entry name" value="Phosphorylase Kinase, domain 1"/>
    <property type="match status" value="1"/>
</dbReference>
<reference evidence="6 7" key="1">
    <citation type="submission" date="2022-12" db="EMBL/GenBank/DDBJ databases">
        <title>Chromosome-level genome of Tegillarca granosa.</title>
        <authorList>
            <person name="Kim J."/>
        </authorList>
    </citation>
    <scope>NUCLEOTIDE SEQUENCE [LARGE SCALE GENOMIC DNA]</scope>
    <source>
        <strain evidence="6">Teg-2019</strain>
        <tissue evidence="6">Adductor muscle</tissue>
    </source>
</reference>
<name>A0ABQ9FNE2_TEGGR</name>
<keyword evidence="1" id="KW-0808">Transferase</keyword>
<gene>
    <name evidence="6" type="ORF">KUTeg_003920</name>
</gene>
<keyword evidence="3 4" id="KW-0067">ATP-binding</keyword>
<dbReference type="PANTHER" id="PTHR26392">
    <property type="entry name" value="MITOGEN-ACTIVATED PROTEIN KINASE KINASE KINASE 7-RELATED"/>
    <property type="match status" value="1"/>
</dbReference>
<dbReference type="InterPro" id="IPR008271">
    <property type="entry name" value="Ser/Thr_kinase_AS"/>
</dbReference>
<proteinExistence type="predicted"/>
<evidence type="ECO:0000256" key="1">
    <source>
        <dbReference type="ARBA" id="ARBA00022527"/>
    </source>
</evidence>
<evidence type="ECO:0000256" key="4">
    <source>
        <dbReference type="PROSITE-ProRule" id="PRU10141"/>
    </source>
</evidence>
<dbReference type="PANTHER" id="PTHR26392:SF92">
    <property type="entry name" value="PROTEIN KINASE DOMAIN-CONTAINING PROTEIN"/>
    <property type="match status" value="1"/>
</dbReference>
<dbReference type="EMBL" id="JARBDR010000214">
    <property type="protein sequence ID" value="KAJ8318829.1"/>
    <property type="molecule type" value="Genomic_DNA"/>
</dbReference>
<keyword evidence="2 4" id="KW-0547">Nucleotide-binding</keyword>
<dbReference type="InterPro" id="IPR011009">
    <property type="entry name" value="Kinase-like_dom_sf"/>
</dbReference>
<dbReference type="PROSITE" id="PS00108">
    <property type="entry name" value="PROTEIN_KINASE_ST"/>
    <property type="match status" value="1"/>
</dbReference>
<evidence type="ECO:0000313" key="7">
    <source>
        <dbReference type="Proteomes" id="UP001217089"/>
    </source>
</evidence>
<feature type="domain" description="Protein kinase" evidence="5">
    <location>
        <begin position="257"/>
        <end position="534"/>
    </location>
</feature>
<dbReference type="PROSITE" id="PS50011">
    <property type="entry name" value="PROTEIN_KINASE_DOM"/>
    <property type="match status" value="1"/>
</dbReference>
<protein>
    <recommendedName>
        <fullName evidence="5">Protein kinase domain-containing protein</fullName>
    </recommendedName>
</protein>
<evidence type="ECO:0000259" key="5">
    <source>
        <dbReference type="PROSITE" id="PS50011"/>
    </source>
</evidence>
<dbReference type="Gene3D" id="1.10.510.10">
    <property type="entry name" value="Transferase(Phosphotransferase) domain 1"/>
    <property type="match status" value="1"/>
</dbReference>
<keyword evidence="1" id="KW-0418">Kinase</keyword>
<evidence type="ECO:0000256" key="3">
    <source>
        <dbReference type="ARBA" id="ARBA00022840"/>
    </source>
</evidence>
<dbReference type="InterPro" id="IPR001245">
    <property type="entry name" value="Ser-Thr/Tyr_kinase_cat_dom"/>
</dbReference>
<dbReference type="InterPro" id="IPR000719">
    <property type="entry name" value="Prot_kinase_dom"/>
</dbReference>
<organism evidence="6 7">
    <name type="scientific">Tegillarca granosa</name>
    <name type="common">Malaysian cockle</name>
    <name type="synonym">Anadara granosa</name>
    <dbReference type="NCBI Taxonomy" id="220873"/>
    <lineage>
        <taxon>Eukaryota</taxon>
        <taxon>Metazoa</taxon>
        <taxon>Spiralia</taxon>
        <taxon>Lophotrochozoa</taxon>
        <taxon>Mollusca</taxon>
        <taxon>Bivalvia</taxon>
        <taxon>Autobranchia</taxon>
        <taxon>Pteriomorphia</taxon>
        <taxon>Arcoida</taxon>
        <taxon>Arcoidea</taxon>
        <taxon>Arcidae</taxon>
        <taxon>Tegillarca</taxon>
    </lineage>
</organism>
<keyword evidence="1" id="KW-0723">Serine/threonine-protein kinase</keyword>
<dbReference type="InterPro" id="IPR017441">
    <property type="entry name" value="Protein_kinase_ATP_BS"/>
</dbReference>